<dbReference type="OrthoDB" id="10597393at2759"/>
<name>A0A1G4BLI2_9PEZI</name>
<protein>
    <submittedName>
        <fullName evidence="1">Uncharacterized protein</fullName>
    </submittedName>
</protein>
<organism evidence="1 2">
    <name type="scientific">Colletotrichum orchidophilum</name>
    <dbReference type="NCBI Taxonomy" id="1209926"/>
    <lineage>
        <taxon>Eukaryota</taxon>
        <taxon>Fungi</taxon>
        <taxon>Dikarya</taxon>
        <taxon>Ascomycota</taxon>
        <taxon>Pezizomycotina</taxon>
        <taxon>Sordariomycetes</taxon>
        <taxon>Hypocreomycetidae</taxon>
        <taxon>Glomerellales</taxon>
        <taxon>Glomerellaceae</taxon>
        <taxon>Colletotrichum</taxon>
    </lineage>
</organism>
<dbReference type="GeneID" id="34555473"/>
<comment type="caution">
    <text evidence="1">The sequence shown here is derived from an EMBL/GenBank/DDBJ whole genome shotgun (WGS) entry which is preliminary data.</text>
</comment>
<reference evidence="1 2" key="1">
    <citation type="submission" date="2016-09" db="EMBL/GenBank/DDBJ databases">
        <authorList>
            <person name="Capua I."/>
            <person name="De Benedictis P."/>
            <person name="Joannis T."/>
            <person name="Lombin L.H."/>
            <person name="Cattoli G."/>
        </authorList>
    </citation>
    <scope>NUCLEOTIDE SEQUENCE [LARGE SCALE GENOMIC DNA]</scope>
    <source>
        <strain evidence="1 2">IMI 309357</strain>
    </source>
</reference>
<proteinExistence type="predicted"/>
<dbReference type="AlphaFoldDB" id="A0A1G4BLI2"/>
<dbReference type="EMBL" id="MJBS01000013">
    <property type="protein sequence ID" value="OHF02319.1"/>
    <property type="molecule type" value="Genomic_DNA"/>
</dbReference>
<accession>A0A1G4BLI2</accession>
<keyword evidence="2" id="KW-1185">Reference proteome</keyword>
<evidence type="ECO:0000313" key="2">
    <source>
        <dbReference type="Proteomes" id="UP000176998"/>
    </source>
</evidence>
<evidence type="ECO:0000313" key="1">
    <source>
        <dbReference type="EMBL" id="OHF02319.1"/>
    </source>
</evidence>
<gene>
    <name evidence="1" type="ORF">CORC01_02312</name>
</gene>
<dbReference type="Proteomes" id="UP000176998">
    <property type="component" value="Unassembled WGS sequence"/>
</dbReference>
<sequence>MGSDGAFLAPFEPLEERGETTPFSLLIASLRLGNGAAGVDGRAWGQTETDDDDDDDAVICAVGQSPGANVSRAEVTGTDAVRVAARGNCQPLSSQVNASHDTCRMADGGGLAVMGLGVRRRCFQ</sequence>
<dbReference type="RefSeq" id="XP_022479461.1">
    <property type="nucleotide sequence ID" value="XM_022613963.1"/>
</dbReference>